<dbReference type="Pfam" id="PF12797">
    <property type="entry name" value="Fer4_2"/>
    <property type="match status" value="1"/>
</dbReference>
<dbReference type="GO" id="GO:0005886">
    <property type="term" value="C:plasma membrane"/>
    <property type="evidence" value="ECO:0007669"/>
    <property type="project" value="TreeGrafter"/>
</dbReference>
<dbReference type="InterPro" id="IPR017900">
    <property type="entry name" value="4Fe4S_Fe_S_CS"/>
</dbReference>
<dbReference type="InterPro" id="IPR051460">
    <property type="entry name" value="HdrC_iron-sulfur_subunit"/>
</dbReference>
<gene>
    <name evidence="7" type="ORF">S06H3_65430</name>
</gene>
<evidence type="ECO:0000256" key="3">
    <source>
        <dbReference type="ARBA" id="ARBA00023002"/>
    </source>
</evidence>
<keyword evidence="2" id="KW-0479">Metal-binding</keyword>
<dbReference type="PANTHER" id="PTHR43255:SF1">
    <property type="entry name" value="IRON-SULFUR-BINDING OXIDOREDUCTASE FADF-RELATED"/>
    <property type="match status" value="1"/>
</dbReference>
<dbReference type="EMBL" id="BARV01044055">
    <property type="protein sequence ID" value="GAI68699.1"/>
    <property type="molecule type" value="Genomic_DNA"/>
</dbReference>
<name>X1SLM9_9ZZZZ</name>
<protein>
    <recommendedName>
        <fullName evidence="6">4Fe-4S ferredoxin-type domain-containing protein</fullName>
    </recommendedName>
</protein>
<evidence type="ECO:0000256" key="4">
    <source>
        <dbReference type="ARBA" id="ARBA00023004"/>
    </source>
</evidence>
<dbReference type="GO" id="GO:0016491">
    <property type="term" value="F:oxidoreductase activity"/>
    <property type="evidence" value="ECO:0007669"/>
    <property type="project" value="UniProtKB-KW"/>
</dbReference>
<keyword evidence="3" id="KW-0560">Oxidoreductase</keyword>
<accession>X1SLM9</accession>
<dbReference type="Gene3D" id="1.10.1060.10">
    <property type="entry name" value="Alpha-helical ferredoxin"/>
    <property type="match status" value="1"/>
</dbReference>
<dbReference type="AlphaFoldDB" id="X1SLM9"/>
<evidence type="ECO:0000256" key="5">
    <source>
        <dbReference type="ARBA" id="ARBA00023014"/>
    </source>
</evidence>
<feature type="non-terminal residue" evidence="7">
    <location>
        <position position="1"/>
    </location>
</feature>
<evidence type="ECO:0000313" key="7">
    <source>
        <dbReference type="EMBL" id="GAI68699.1"/>
    </source>
</evidence>
<dbReference type="PROSITE" id="PS51379">
    <property type="entry name" value="4FE4S_FER_2"/>
    <property type="match status" value="1"/>
</dbReference>
<dbReference type="GO" id="GO:0046872">
    <property type="term" value="F:metal ion binding"/>
    <property type="evidence" value="ECO:0007669"/>
    <property type="project" value="UniProtKB-KW"/>
</dbReference>
<feature type="domain" description="4Fe-4S ferredoxin-type" evidence="6">
    <location>
        <begin position="53"/>
        <end position="84"/>
    </location>
</feature>
<dbReference type="PANTHER" id="PTHR43255">
    <property type="entry name" value="IRON-SULFUR-BINDING OXIDOREDUCTASE FADF-RELATED-RELATED"/>
    <property type="match status" value="1"/>
</dbReference>
<keyword evidence="1" id="KW-0004">4Fe-4S</keyword>
<sequence length="95" mass="10859">IAYIALYWNRLWHIIVSPVNVFFQSLNPRGALVPIDLETAETFGVAKIEDFTWKQLMDLDACTRCGRCQDSCPAYISGKALSPKKMTQDLKVHWL</sequence>
<dbReference type="PROSITE" id="PS00198">
    <property type="entry name" value="4FE4S_FER_1"/>
    <property type="match status" value="1"/>
</dbReference>
<comment type="caution">
    <text evidence="7">The sequence shown here is derived from an EMBL/GenBank/DDBJ whole genome shotgun (WGS) entry which is preliminary data.</text>
</comment>
<evidence type="ECO:0000259" key="6">
    <source>
        <dbReference type="PROSITE" id="PS51379"/>
    </source>
</evidence>
<keyword evidence="4" id="KW-0408">Iron</keyword>
<dbReference type="InterPro" id="IPR009051">
    <property type="entry name" value="Helical_ferredxn"/>
</dbReference>
<dbReference type="InterPro" id="IPR017896">
    <property type="entry name" value="4Fe4S_Fe-S-bd"/>
</dbReference>
<feature type="non-terminal residue" evidence="7">
    <location>
        <position position="95"/>
    </location>
</feature>
<dbReference type="SUPFAM" id="SSF46548">
    <property type="entry name" value="alpha-helical ferredoxin"/>
    <property type="match status" value="1"/>
</dbReference>
<evidence type="ECO:0000256" key="1">
    <source>
        <dbReference type="ARBA" id="ARBA00022485"/>
    </source>
</evidence>
<dbReference type="GO" id="GO:0051539">
    <property type="term" value="F:4 iron, 4 sulfur cluster binding"/>
    <property type="evidence" value="ECO:0007669"/>
    <property type="project" value="UniProtKB-KW"/>
</dbReference>
<keyword evidence="5" id="KW-0411">Iron-sulfur</keyword>
<reference evidence="7" key="1">
    <citation type="journal article" date="2014" name="Front. Microbiol.">
        <title>High frequency of phylogenetically diverse reductive dehalogenase-homologous genes in deep subseafloor sedimentary metagenomes.</title>
        <authorList>
            <person name="Kawai M."/>
            <person name="Futagami T."/>
            <person name="Toyoda A."/>
            <person name="Takaki Y."/>
            <person name="Nishi S."/>
            <person name="Hori S."/>
            <person name="Arai W."/>
            <person name="Tsubouchi T."/>
            <person name="Morono Y."/>
            <person name="Uchiyama I."/>
            <person name="Ito T."/>
            <person name="Fujiyama A."/>
            <person name="Inagaki F."/>
            <person name="Takami H."/>
        </authorList>
    </citation>
    <scope>NUCLEOTIDE SEQUENCE</scope>
    <source>
        <strain evidence="7">Expedition CK06-06</strain>
    </source>
</reference>
<proteinExistence type="predicted"/>
<organism evidence="7">
    <name type="scientific">marine sediment metagenome</name>
    <dbReference type="NCBI Taxonomy" id="412755"/>
    <lineage>
        <taxon>unclassified sequences</taxon>
        <taxon>metagenomes</taxon>
        <taxon>ecological metagenomes</taxon>
    </lineage>
</organism>
<evidence type="ECO:0000256" key="2">
    <source>
        <dbReference type="ARBA" id="ARBA00022723"/>
    </source>
</evidence>